<organism evidence="1 2">
    <name type="scientific">Golovinomyces cichoracearum</name>
    <dbReference type="NCBI Taxonomy" id="62708"/>
    <lineage>
        <taxon>Eukaryota</taxon>
        <taxon>Fungi</taxon>
        <taxon>Dikarya</taxon>
        <taxon>Ascomycota</taxon>
        <taxon>Pezizomycotina</taxon>
        <taxon>Leotiomycetes</taxon>
        <taxon>Erysiphales</taxon>
        <taxon>Erysiphaceae</taxon>
        <taxon>Golovinomyces</taxon>
    </lineage>
</organism>
<evidence type="ECO:0000313" key="2">
    <source>
        <dbReference type="Proteomes" id="UP000285326"/>
    </source>
</evidence>
<gene>
    <name evidence="1" type="ORF">GcM1_146016</name>
</gene>
<comment type="caution">
    <text evidence="1">The sequence shown here is derived from an EMBL/GenBank/DDBJ whole genome shotgun (WGS) entry which is preliminary data.</text>
</comment>
<dbReference type="EMBL" id="MCBS01014606">
    <property type="protein sequence ID" value="RKF84089.1"/>
    <property type="molecule type" value="Genomic_DNA"/>
</dbReference>
<reference evidence="1 2" key="1">
    <citation type="journal article" date="2018" name="BMC Genomics">
        <title>Comparative genome analyses reveal sequence features reflecting distinct modes of host-adaptation between dicot and monocot powdery mildew.</title>
        <authorList>
            <person name="Wu Y."/>
            <person name="Ma X."/>
            <person name="Pan Z."/>
            <person name="Kale S.D."/>
            <person name="Song Y."/>
            <person name="King H."/>
            <person name="Zhang Q."/>
            <person name="Presley C."/>
            <person name="Deng X."/>
            <person name="Wei C.I."/>
            <person name="Xiao S."/>
        </authorList>
    </citation>
    <scope>NUCLEOTIDE SEQUENCE [LARGE SCALE GENOMIC DNA]</scope>
    <source>
        <strain evidence="1">UMSG1</strain>
    </source>
</reference>
<sequence>MTLYIYIYILVDNKAAVTTVQIGKSTFSAPASRPICRRKVTAKWAPKYSHTRVSVEVDIAARAVL</sequence>
<accession>A0A420JBB8</accession>
<protein>
    <submittedName>
        <fullName evidence="1">Uncharacterized protein</fullName>
    </submittedName>
</protein>
<proteinExistence type="predicted"/>
<name>A0A420JBB8_9PEZI</name>
<evidence type="ECO:0000313" key="1">
    <source>
        <dbReference type="EMBL" id="RKF84089.1"/>
    </source>
</evidence>
<dbReference type="Proteomes" id="UP000285326">
    <property type="component" value="Unassembled WGS sequence"/>
</dbReference>
<dbReference type="AlphaFoldDB" id="A0A420JBB8"/>